<accession>A0A9P7F0Q6</accession>
<name>A0A9P7F0Q6_9AGAM</name>
<comment type="caution">
    <text evidence="1">The sequence shown here is derived from an EMBL/GenBank/DDBJ whole genome shotgun (WGS) entry which is preliminary data.</text>
</comment>
<reference evidence="1" key="1">
    <citation type="journal article" date="2020" name="New Phytol.">
        <title>Comparative genomics reveals dynamic genome evolution in host specialist ectomycorrhizal fungi.</title>
        <authorList>
            <person name="Lofgren L.A."/>
            <person name="Nguyen N.H."/>
            <person name="Vilgalys R."/>
            <person name="Ruytinx J."/>
            <person name="Liao H.L."/>
            <person name="Branco S."/>
            <person name="Kuo A."/>
            <person name="LaButti K."/>
            <person name="Lipzen A."/>
            <person name="Andreopoulos W."/>
            <person name="Pangilinan J."/>
            <person name="Riley R."/>
            <person name="Hundley H."/>
            <person name="Na H."/>
            <person name="Barry K."/>
            <person name="Grigoriev I.V."/>
            <person name="Stajich J.E."/>
            <person name="Kennedy P.G."/>
        </authorList>
    </citation>
    <scope>NUCLEOTIDE SEQUENCE</scope>
    <source>
        <strain evidence="1">FC423</strain>
    </source>
</reference>
<dbReference type="AlphaFoldDB" id="A0A9P7F0Q6"/>
<proteinExistence type="predicted"/>
<dbReference type="Proteomes" id="UP000823399">
    <property type="component" value="Unassembled WGS sequence"/>
</dbReference>
<sequence>MALAAINSCVPLNLVQHDLELVLSHRPTTIRKGRYSFYTVNLTVDEQVHVIVPADKNLIALRAASTNKASPPKEWSKESCRSSTAVASADHLASMLDDFQCKNPNCKADWRTLWDVMRTHQTPRYTYGLFQRSIWPMYNMAGVEKGQCKMNRFVATLTNYNGMTAALAQTPQSFTEEKIRSIDNYIKANPKAQIGGNKMIRGFCIGLKKFLRCTATRMPLFDDVDGLDNDTLDYDSLPIIHLMLHLSTYYKDGAISNMLHLSPFEAPLSTTGPINDVVDFLSNGLVQNANPNVLAIIRMNLTQRNQMHDLVENGTFVADKTLLHYRGSREFCTKVAAHK</sequence>
<evidence type="ECO:0000313" key="2">
    <source>
        <dbReference type="Proteomes" id="UP000823399"/>
    </source>
</evidence>
<dbReference type="EMBL" id="JABBWM010000060">
    <property type="protein sequence ID" value="KAG2098736.1"/>
    <property type="molecule type" value="Genomic_DNA"/>
</dbReference>
<dbReference type="RefSeq" id="XP_041288984.1">
    <property type="nucleotide sequence ID" value="XM_041443541.1"/>
</dbReference>
<keyword evidence="2" id="KW-1185">Reference proteome</keyword>
<organism evidence="1 2">
    <name type="scientific">Suillus discolor</name>
    <dbReference type="NCBI Taxonomy" id="1912936"/>
    <lineage>
        <taxon>Eukaryota</taxon>
        <taxon>Fungi</taxon>
        <taxon>Dikarya</taxon>
        <taxon>Basidiomycota</taxon>
        <taxon>Agaricomycotina</taxon>
        <taxon>Agaricomycetes</taxon>
        <taxon>Agaricomycetidae</taxon>
        <taxon>Boletales</taxon>
        <taxon>Suillineae</taxon>
        <taxon>Suillaceae</taxon>
        <taxon>Suillus</taxon>
    </lineage>
</organism>
<protein>
    <submittedName>
        <fullName evidence="1">Uncharacterized protein</fullName>
    </submittedName>
</protein>
<dbReference type="GeneID" id="64705800"/>
<dbReference type="OrthoDB" id="2690132at2759"/>
<gene>
    <name evidence="1" type="ORF">F5147DRAFT_815688</name>
</gene>
<evidence type="ECO:0000313" key="1">
    <source>
        <dbReference type="EMBL" id="KAG2098736.1"/>
    </source>
</evidence>